<comment type="catalytic activity">
    <reaction evidence="4 5">
        <text>an acyl phosphate + H2O = a carboxylate + phosphate + H(+)</text>
        <dbReference type="Rhea" id="RHEA:14965"/>
        <dbReference type="ChEBI" id="CHEBI:15377"/>
        <dbReference type="ChEBI" id="CHEBI:15378"/>
        <dbReference type="ChEBI" id="CHEBI:29067"/>
        <dbReference type="ChEBI" id="CHEBI:43474"/>
        <dbReference type="ChEBI" id="CHEBI:59918"/>
        <dbReference type="EC" id="3.6.1.7"/>
    </reaction>
</comment>
<dbReference type="RefSeq" id="WP_166063539.1">
    <property type="nucleotide sequence ID" value="NZ_CP049889.1"/>
</dbReference>
<dbReference type="Pfam" id="PF00708">
    <property type="entry name" value="Acylphosphatase"/>
    <property type="match status" value="1"/>
</dbReference>
<evidence type="ECO:0000256" key="1">
    <source>
        <dbReference type="ARBA" id="ARBA00005614"/>
    </source>
</evidence>
<reference evidence="8 9" key="1">
    <citation type="journal article" date="2017" name="Int. J. Syst. Evol. Microbiol.">
        <title>Jeotgalibaca porci sp. nov. and Jeotgalibaca arthritidis sp. nov., isolated from pigs, and emended description of the genus Jeotgalibaca.</title>
        <authorList>
            <person name="Zamora L."/>
            <person name="Perez-Sancho M."/>
            <person name="Dominguez L."/>
            <person name="Fernandez-Garayzabal J.F."/>
            <person name="Vela A.I."/>
        </authorList>
    </citation>
    <scope>NUCLEOTIDE SEQUENCE [LARGE SCALE GENOMIC DNA]</scope>
    <source>
        <strain evidence="8 9">CCUG 69148</strain>
    </source>
</reference>
<dbReference type="KEGG" id="jpo:G7058_10880"/>
<dbReference type="PROSITE" id="PS51160">
    <property type="entry name" value="ACYLPHOSPHATASE_3"/>
    <property type="match status" value="1"/>
</dbReference>
<dbReference type="PROSITE" id="PS00150">
    <property type="entry name" value="ACYLPHOSPHATASE_1"/>
    <property type="match status" value="1"/>
</dbReference>
<dbReference type="PANTHER" id="PTHR47268">
    <property type="entry name" value="ACYLPHOSPHATASE"/>
    <property type="match status" value="1"/>
</dbReference>
<gene>
    <name evidence="8" type="ORF">G7058_10880</name>
</gene>
<proteinExistence type="inferred from homology"/>
<dbReference type="GeneID" id="94553791"/>
<feature type="domain" description="Acylphosphatase-like" evidence="7">
    <location>
        <begin position="3"/>
        <end position="91"/>
    </location>
</feature>
<dbReference type="PANTHER" id="PTHR47268:SF4">
    <property type="entry name" value="ACYLPHOSPHATASE"/>
    <property type="match status" value="1"/>
</dbReference>
<dbReference type="Gene3D" id="3.30.70.100">
    <property type="match status" value="1"/>
</dbReference>
<evidence type="ECO:0000256" key="2">
    <source>
        <dbReference type="ARBA" id="ARBA00012150"/>
    </source>
</evidence>
<dbReference type="EC" id="3.6.1.7" evidence="2 5"/>
<dbReference type="GO" id="GO:0003998">
    <property type="term" value="F:acylphosphatase activity"/>
    <property type="evidence" value="ECO:0007669"/>
    <property type="project" value="UniProtKB-EC"/>
</dbReference>
<dbReference type="SUPFAM" id="SSF54975">
    <property type="entry name" value="Acylphosphatase/BLUF domain-like"/>
    <property type="match status" value="1"/>
</dbReference>
<name>A0A6G7WJW5_9LACT</name>
<dbReference type="InterPro" id="IPR036046">
    <property type="entry name" value="Acylphosphatase-like_dom_sf"/>
</dbReference>
<organism evidence="8 9">
    <name type="scientific">Jeotgalibaca porci</name>
    <dbReference type="NCBI Taxonomy" id="1868793"/>
    <lineage>
        <taxon>Bacteria</taxon>
        <taxon>Bacillati</taxon>
        <taxon>Bacillota</taxon>
        <taxon>Bacilli</taxon>
        <taxon>Lactobacillales</taxon>
        <taxon>Carnobacteriaceae</taxon>
        <taxon>Jeotgalibaca</taxon>
    </lineage>
</organism>
<dbReference type="EMBL" id="CP049889">
    <property type="protein sequence ID" value="QIK52507.1"/>
    <property type="molecule type" value="Genomic_DNA"/>
</dbReference>
<dbReference type="InterPro" id="IPR017968">
    <property type="entry name" value="Acylphosphatase_CS"/>
</dbReference>
<evidence type="ECO:0000313" key="9">
    <source>
        <dbReference type="Proteomes" id="UP000501830"/>
    </source>
</evidence>
<evidence type="ECO:0000256" key="6">
    <source>
        <dbReference type="RuleBase" id="RU004168"/>
    </source>
</evidence>
<feature type="active site" evidence="5">
    <location>
        <position position="18"/>
    </location>
</feature>
<feature type="active site" evidence="5">
    <location>
        <position position="36"/>
    </location>
</feature>
<keyword evidence="9" id="KW-1185">Reference proteome</keyword>
<dbReference type="InterPro" id="IPR001792">
    <property type="entry name" value="Acylphosphatase-like_dom"/>
</dbReference>
<keyword evidence="5" id="KW-0378">Hydrolase</keyword>
<evidence type="ECO:0000259" key="7">
    <source>
        <dbReference type="PROSITE" id="PS51160"/>
    </source>
</evidence>
<accession>A0A6G7WJW5</accession>
<sequence>MKKVVITVQGRVQGVGFRYHTKLLADKVDVTGTVENQIDGSVLIKVSAPTDKTDSFIDSLEKNRPPFSRIDSIHIVENNDLPDFSSFKVIH</sequence>
<dbReference type="InterPro" id="IPR020456">
    <property type="entry name" value="Acylphosphatase"/>
</dbReference>
<protein>
    <recommendedName>
        <fullName evidence="3 5">acylphosphatase</fullName>
        <ecNumber evidence="2 5">3.6.1.7</ecNumber>
    </recommendedName>
</protein>
<dbReference type="AlphaFoldDB" id="A0A6G7WJW5"/>
<comment type="similarity">
    <text evidence="1 6">Belongs to the acylphosphatase family.</text>
</comment>
<evidence type="ECO:0000256" key="3">
    <source>
        <dbReference type="ARBA" id="ARBA00015991"/>
    </source>
</evidence>
<evidence type="ECO:0000256" key="5">
    <source>
        <dbReference type="PROSITE-ProRule" id="PRU00520"/>
    </source>
</evidence>
<dbReference type="Proteomes" id="UP000501830">
    <property type="component" value="Chromosome"/>
</dbReference>
<evidence type="ECO:0000313" key="8">
    <source>
        <dbReference type="EMBL" id="QIK52507.1"/>
    </source>
</evidence>
<evidence type="ECO:0000256" key="4">
    <source>
        <dbReference type="ARBA" id="ARBA00047645"/>
    </source>
</evidence>